<name>A0A5S5MCR7_9BACT</name>
<evidence type="ECO:0008006" key="3">
    <source>
        <dbReference type="Google" id="ProtNLM"/>
    </source>
</evidence>
<protein>
    <recommendedName>
        <fullName evidence="3">Transposase</fullName>
    </recommendedName>
</protein>
<dbReference type="Proteomes" id="UP000321899">
    <property type="component" value="Unassembled WGS sequence"/>
</dbReference>
<reference evidence="1 2" key="1">
    <citation type="submission" date="2019-06" db="EMBL/GenBank/DDBJ databases">
        <title>Desulfobotulus mexicanus sp. nov., a novel sulfate-reducing bacterium isolated from the sediment of an alkaline crater lake in Mexico.</title>
        <authorList>
            <person name="Hirschler-Rea A."/>
        </authorList>
    </citation>
    <scope>NUCLEOTIDE SEQUENCE [LARGE SCALE GENOMIC DNA]</scope>
    <source>
        <strain evidence="1 2">PAR22N</strain>
    </source>
</reference>
<dbReference type="SUPFAM" id="SSF53098">
    <property type="entry name" value="Ribonuclease H-like"/>
    <property type="match status" value="1"/>
</dbReference>
<sequence length="92" mass="11027">MDDLKRLQLSEFSWKIEEYHRNLKQFCGVERSHVRAAKAQRNHIGLAIRTFLRFSVFSFKTGLSCFELKYRIIRDAVRKYMEHPAWTFEATA</sequence>
<dbReference type="OrthoDB" id="5568110at2"/>
<dbReference type="InterPro" id="IPR012337">
    <property type="entry name" value="RNaseH-like_sf"/>
</dbReference>
<dbReference type="EMBL" id="VDMB01000026">
    <property type="protein sequence ID" value="TYT73527.1"/>
    <property type="molecule type" value="Genomic_DNA"/>
</dbReference>
<dbReference type="AlphaFoldDB" id="A0A5S5MCR7"/>
<evidence type="ECO:0000313" key="2">
    <source>
        <dbReference type="Proteomes" id="UP000321899"/>
    </source>
</evidence>
<accession>A0A5S5MCR7</accession>
<keyword evidence="2" id="KW-1185">Reference proteome</keyword>
<proteinExistence type="predicted"/>
<organism evidence="1 2">
    <name type="scientific">Desulfobotulus mexicanus</name>
    <dbReference type="NCBI Taxonomy" id="2586642"/>
    <lineage>
        <taxon>Bacteria</taxon>
        <taxon>Pseudomonadati</taxon>
        <taxon>Thermodesulfobacteriota</taxon>
        <taxon>Desulfobacteria</taxon>
        <taxon>Desulfobacterales</taxon>
        <taxon>Desulfobacteraceae</taxon>
        <taxon>Desulfobotulus</taxon>
    </lineage>
</organism>
<gene>
    <name evidence="1" type="ORF">FIM25_14450</name>
</gene>
<comment type="caution">
    <text evidence="1">The sequence shown here is derived from an EMBL/GenBank/DDBJ whole genome shotgun (WGS) entry which is preliminary data.</text>
</comment>
<evidence type="ECO:0000313" key="1">
    <source>
        <dbReference type="EMBL" id="TYT73527.1"/>
    </source>
</evidence>